<dbReference type="InterPro" id="IPR006498">
    <property type="entry name" value="Tail_tube"/>
</dbReference>
<protein>
    <submittedName>
        <fullName evidence="1">Phage major tail tube protein</fullName>
    </submittedName>
</protein>
<evidence type="ECO:0000313" key="1">
    <source>
        <dbReference type="EMBL" id="MBW8290327.1"/>
    </source>
</evidence>
<dbReference type="Pfam" id="PF04985">
    <property type="entry name" value="Phage_tube"/>
    <property type="match status" value="1"/>
</dbReference>
<gene>
    <name evidence="1" type="ORF">KIF53_22070</name>
</gene>
<dbReference type="EMBL" id="JAHDTB010000045">
    <property type="protein sequence ID" value="MBW8290327.1"/>
    <property type="molecule type" value="Genomic_DNA"/>
</dbReference>
<keyword evidence="2" id="KW-1185">Reference proteome</keyword>
<reference evidence="1 2" key="1">
    <citation type="submission" date="2021-05" db="EMBL/GenBank/DDBJ databases">
        <title>Draft Whole Genome Sequencing Of Biosensor Chromobacterium violaceum Strain CV026 Reveals A Regulatory RNA In Chromobacterium violaceum Phenotype Regulatory Network.</title>
        <authorList>
            <person name="Hong K.W."/>
            <person name="Chan K.G."/>
            <person name="Chang C.-Y."/>
        </authorList>
    </citation>
    <scope>NUCLEOTIDE SEQUENCE [LARGE SCALE GENOMIC DNA]</scope>
    <source>
        <strain evidence="1 2">ATCC 31532</strain>
    </source>
</reference>
<comment type="caution">
    <text evidence="1">The sequence shown here is derived from an EMBL/GenBank/DDBJ whole genome shotgun (WGS) entry which is preliminary data.</text>
</comment>
<name>A0ABS7FJU2_9NEIS</name>
<dbReference type="Proteomes" id="UP000711178">
    <property type="component" value="Unassembled WGS sequence"/>
</dbReference>
<proteinExistence type="predicted"/>
<sequence>MTMAVQVNNIVNANIYLGGNNLLGCAEEIKLPVLKAVMKDHKALGMFGKLKLPAGFEALEGDIKWSSFYLDAFRAVANPLRALQLMCRSNVESWNAQGLSQERELVTLLTVSFQEFPLGSFKQHEQVDFPSKFTATYIKQTLAGQDVVELDVMSNIFRVGGEDMLANYRSHIGA</sequence>
<evidence type="ECO:0000313" key="2">
    <source>
        <dbReference type="Proteomes" id="UP000711178"/>
    </source>
</evidence>
<accession>A0ABS7FJU2</accession>
<organism evidence="1 2">
    <name type="scientific">Chromobacterium subtsugae</name>
    <dbReference type="NCBI Taxonomy" id="251747"/>
    <lineage>
        <taxon>Bacteria</taxon>
        <taxon>Pseudomonadati</taxon>
        <taxon>Pseudomonadota</taxon>
        <taxon>Betaproteobacteria</taxon>
        <taxon>Neisseriales</taxon>
        <taxon>Chromobacteriaceae</taxon>
        <taxon>Chromobacterium</taxon>
    </lineage>
</organism>
<dbReference type="NCBIfam" id="TIGR01611">
    <property type="entry name" value="tail_tube"/>
    <property type="match status" value="1"/>
</dbReference>